<dbReference type="CDD" id="cd21618">
    <property type="entry name" value="RRM_AtNSRA_like"/>
    <property type="match status" value="1"/>
</dbReference>
<keyword evidence="1 2" id="KW-0694">RNA-binding</keyword>
<organism evidence="4 5">
    <name type="scientific">Platanthera zijinensis</name>
    <dbReference type="NCBI Taxonomy" id="2320716"/>
    <lineage>
        <taxon>Eukaryota</taxon>
        <taxon>Viridiplantae</taxon>
        <taxon>Streptophyta</taxon>
        <taxon>Embryophyta</taxon>
        <taxon>Tracheophyta</taxon>
        <taxon>Spermatophyta</taxon>
        <taxon>Magnoliopsida</taxon>
        <taxon>Liliopsida</taxon>
        <taxon>Asparagales</taxon>
        <taxon>Orchidaceae</taxon>
        <taxon>Orchidoideae</taxon>
        <taxon>Orchideae</taxon>
        <taxon>Orchidinae</taxon>
        <taxon>Platanthera</taxon>
    </lineage>
</organism>
<evidence type="ECO:0000256" key="1">
    <source>
        <dbReference type="ARBA" id="ARBA00022884"/>
    </source>
</evidence>
<gene>
    <name evidence="4" type="ORF">KSP39_PZI009926</name>
</gene>
<dbReference type="AlphaFoldDB" id="A0AAP0BIN5"/>
<evidence type="ECO:0000259" key="3">
    <source>
        <dbReference type="PROSITE" id="PS50102"/>
    </source>
</evidence>
<dbReference type="Proteomes" id="UP001418222">
    <property type="component" value="Unassembled WGS sequence"/>
</dbReference>
<accession>A0AAP0BIN5</accession>
<comment type="caution">
    <text evidence="4">The sequence shown here is derived from an EMBL/GenBank/DDBJ whole genome shotgun (WGS) entry which is preliminary data.</text>
</comment>
<name>A0AAP0BIN5_9ASPA</name>
<dbReference type="Gene3D" id="3.30.70.330">
    <property type="match status" value="1"/>
</dbReference>
<proteinExistence type="predicted"/>
<dbReference type="InterPro" id="IPR035979">
    <property type="entry name" value="RBD_domain_sf"/>
</dbReference>
<dbReference type="InterPro" id="IPR000504">
    <property type="entry name" value="RRM_dom"/>
</dbReference>
<dbReference type="SUPFAM" id="SSF54928">
    <property type="entry name" value="RNA-binding domain, RBD"/>
    <property type="match status" value="1"/>
</dbReference>
<evidence type="ECO:0000313" key="5">
    <source>
        <dbReference type="Proteomes" id="UP001418222"/>
    </source>
</evidence>
<dbReference type="GO" id="GO:0003723">
    <property type="term" value="F:RNA binding"/>
    <property type="evidence" value="ECO:0007669"/>
    <property type="project" value="UniProtKB-UniRule"/>
</dbReference>
<dbReference type="PROSITE" id="PS50102">
    <property type="entry name" value="RRM"/>
    <property type="match status" value="1"/>
</dbReference>
<protein>
    <recommendedName>
        <fullName evidence="3">RRM domain-containing protein</fullName>
    </recommendedName>
</protein>
<reference evidence="4 5" key="1">
    <citation type="journal article" date="2022" name="Nat. Plants">
        <title>Genomes of leafy and leafless Platanthera orchids illuminate the evolution of mycoheterotrophy.</title>
        <authorList>
            <person name="Li M.H."/>
            <person name="Liu K.W."/>
            <person name="Li Z."/>
            <person name="Lu H.C."/>
            <person name="Ye Q.L."/>
            <person name="Zhang D."/>
            <person name="Wang J.Y."/>
            <person name="Li Y.F."/>
            <person name="Zhong Z.M."/>
            <person name="Liu X."/>
            <person name="Yu X."/>
            <person name="Liu D.K."/>
            <person name="Tu X.D."/>
            <person name="Liu B."/>
            <person name="Hao Y."/>
            <person name="Liao X.Y."/>
            <person name="Jiang Y.T."/>
            <person name="Sun W.H."/>
            <person name="Chen J."/>
            <person name="Chen Y.Q."/>
            <person name="Ai Y."/>
            <person name="Zhai J.W."/>
            <person name="Wu S.S."/>
            <person name="Zhou Z."/>
            <person name="Hsiao Y.Y."/>
            <person name="Wu W.L."/>
            <person name="Chen Y.Y."/>
            <person name="Lin Y.F."/>
            <person name="Hsu J.L."/>
            <person name="Li C.Y."/>
            <person name="Wang Z.W."/>
            <person name="Zhao X."/>
            <person name="Zhong W.Y."/>
            <person name="Ma X.K."/>
            <person name="Ma L."/>
            <person name="Huang J."/>
            <person name="Chen G.Z."/>
            <person name="Huang M.Z."/>
            <person name="Huang L."/>
            <person name="Peng D.H."/>
            <person name="Luo Y.B."/>
            <person name="Zou S.Q."/>
            <person name="Chen S.P."/>
            <person name="Lan S."/>
            <person name="Tsai W.C."/>
            <person name="Van de Peer Y."/>
            <person name="Liu Z.J."/>
        </authorList>
    </citation>
    <scope>NUCLEOTIDE SEQUENCE [LARGE SCALE GENOMIC DNA]</scope>
    <source>
        <strain evidence="4">Lor287</strain>
    </source>
</reference>
<dbReference type="InterPro" id="IPR012677">
    <property type="entry name" value="Nucleotide-bd_a/b_plait_sf"/>
</dbReference>
<dbReference type="PANTHER" id="PTHR10501">
    <property type="entry name" value="U1 SMALL NUCLEAR RIBONUCLEOPROTEIN A/U2 SMALL NUCLEAR RIBONUCLEOPROTEIN B"/>
    <property type="match status" value="1"/>
</dbReference>
<dbReference type="EMBL" id="JBBWWQ010000008">
    <property type="protein sequence ID" value="KAK8941044.1"/>
    <property type="molecule type" value="Genomic_DNA"/>
</dbReference>
<dbReference type="Pfam" id="PF00076">
    <property type="entry name" value="RRM_1"/>
    <property type="match status" value="1"/>
</dbReference>
<keyword evidence="5" id="KW-1185">Reference proteome</keyword>
<evidence type="ECO:0000256" key="2">
    <source>
        <dbReference type="PROSITE-ProRule" id="PRU00176"/>
    </source>
</evidence>
<sequence>MAEGYWRYADPRQQAAVAPPPAPLKRPRPEYGAAAPEMHDVRATESINASYDHYLRNGIPYSIGEPVKVMGGGLSGRPVEDPRLSGIGGMDNRAIGFSGGRTEAPLPPDASNTLFVEGLPANCTRREVSHVFRPFIGFQDVRLVNKESRQPGGDPLILCFVDFLTPNQAANALDALQGYQFDEHDRESGRLRLQFARFAGPRSSGGPRNRR</sequence>
<feature type="domain" description="RRM" evidence="3">
    <location>
        <begin position="112"/>
        <end position="198"/>
    </location>
</feature>
<dbReference type="SMART" id="SM00360">
    <property type="entry name" value="RRM"/>
    <property type="match status" value="1"/>
</dbReference>
<evidence type="ECO:0000313" key="4">
    <source>
        <dbReference type="EMBL" id="KAK8941044.1"/>
    </source>
</evidence>